<feature type="compositionally biased region" description="Basic and acidic residues" evidence="1">
    <location>
        <begin position="223"/>
        <end position="237"/>
    </location>
</feature>
<feature type="compositionally biased region" description="Low complexity" evidence="1">
    <location>
        <begin position="535"/>
        <end position="565"/>
    </location>
</feature>
<dbReference type="RefSeq" id="WP_168010486.1">
    <property type="nucleotide sequence ID" value="NZ_JAATEP010000010.1"/>
</dbReference>
<evidence type="ECO:0008006" key="4">
    <source>
        <dbReference type="Google" id="ProtNLM"/>
    </source>
</evidence>
<evidence type="ECO:0000313" key="3">
    <source>
        <dbReference type="Proteomes" id="UP000696294"/>
    </source>
</evidence>
<proteinExistence type="predicted"/>
<reference evidence="2 3" key="1">
    <citation type="submission" date="2020-03" db="EMBL/GenBank/DDBJ databases">
        <title>WGS of actinomycetes isolated from Thailand.</title>
        <authorList>
            <person name="Thawai C."/>
        </authorList>
    </citation>
    <scope>NUCLEOTIDE SEQUENCE [LARGE SCALE GENOMIC DNA]</scope>
    <source>
        <strain evidence="2 3">FMUSA5-5</strain>
    </source>
</reference>
<feature type="region of interest" description="Disordered" evidence="1">
    <location>
        <begin position="665"/>
        <end position="718"/>
    </location>
</feature>
<organism evidence="2 3">
    <name type="scientific">Nonomuraea composti</name>
    <dbReference type="NCBI Taxonomy" id="2720023"/>
    <lineage>
        <taxon>Bacteria</taxon>
        <taxon>Bacillati</taxon>
        <taxon>Actinomycetota</taxon>
        <taxon>Actinomycetes</taxon>
        <taxon>Streptosporangiales</taxon>
        <taxon>Streptosporangiaceae</taxon>
        <taxon>Nonomuraea</taxon>
    </lineage>
</organism>
<feature type="region of interest" description="Disordered" evidence="1">
    <location>
        <begin position="529"/>
        <end position="627"/>
    </location>
</feature>
<feature type="compositionally biased region" description="Basic residues" evidence="1">
    <location>
        <begin position="709"/>
        <end position="718"/>
    </location>
</feature>
<comment type="caution">
    <text evidence="2">The sequence shown here is derived from an EMBL/GenBank/DDBJ whole genome shotgun (WGS) entry which is preliminary data.</text>
</comment>
<evidence type="ECO:0000256" key="1">
    <source>
        <dbReference type="SAM" id="MobiDB-lite"/>
    </source>
</evidence>
<feature type="compositionally biased region" description="Low complexity" evidence="1">
    <location>
        <begin position="575"/>
        <end position="596"/>
    </location>
</feature>
<gene>
    <name evidence="2" type="ORF">HCN51_16455</name>
</gene>
<name>A0ABX1B3F2_9ACTN</name>
<accession>A0ABX1B3F2</accession>
<evidence type="ECO:0000313" key="2">
    <source>
        <dbReference type="EMBL" id="NJP91027.1"/>
    </source>
</evidence>
<feature type="compositionally biased region" description="Basic and acidic residues" evidence="1">
    <location>
        <begin position="305"/>
        <end position="328"/>
    </location>
</feature>
<feature type="compositionally biased region" description="Low complexity" evidence="1">
    <location>
        <begin position="256"/>
        <end position="275"/>
    </location>
</feature>
<feature type="compositionally biased region" description="Low complexity" evidence="1">
    <location>
        <begin position="442"/>
        <end position="494"/>
    </location>
</feature>
<feature type="region of interest" description="Disordered" evidence="1">
    <location>
        <begin position="215"/>
        <end position="337"/>
    </location>
</feature>
<feature type="region of interest" description="Disordered" evidence="1">
    <location>
        <begin position="373"/>
        <end position="420"/>
    </location>
</feature>
<keyword evidence="3" id="KW-1185">Reference proteome</keyword>
<feature type="region of interest" description="Disordered" evidence="1">
    <location>
        <begin position="441"/>
        <end position="506"/>
    </location>
</feature>
<sequence>MAGSLALGGTAQASVAVGQAGSSGQITSPSDGEVVSGSSVVVSARTGLMQLKMGLYVDGPSTPSQKVAEGGANQTLSGTFDAGSAPNGTFTVTLKGEITGTRYASSTFRLRRPAEAPGGVNASRQGTDKVLVTWSKGAEPDLQSYEVSNTQSGVVGRLSADNACAGSSCKAVLAVPSKAAGQRVGFSVKAFRGDGEGGSIGSGDSAAAYVTFPAPPAAQPTKKAAETAQEPKKRDAQGVDALPTLPAKKQTVPSSKPTTATRKPATTTHRPTTTKLPDIPDTDPSGNLPIPTAGDQGENDALVPADRKDNAEAKDSNDADEAPVRSDGVKAQSSESPIGDIGQYGLYVAGGILLLLLGAHAGAWARRRALATGAAGGSGAPPVVAGGTDPQTPAAAQVSPAAHAGAHVRQADGGTAVHAATAPRRPAVILAVAKTRIPEQPAAASGESAAHAGSARPVAHASSGLAGSGAPSVVSASGASSGPSAPTASEASGPHDASRPSMSAGAAGLVASHDAAGLVASRGEAPASRGGARLAASHGVSGHGGSDAASGEVGSGVGVSQSQSQRHVASVLSPSAGVHGLSSASAASGQGASRGAPVQGPSYVGPASLPSGAGSAGQGPQEEEGAQAGPLRIALPSSAVTDVAGPAVPTVAPAVPLEERWDDYLPPSPRSMEDSGFWERPQPGAADFWAADQDDDGSGDVMGEERAQAGRRHRGGES</sequence>
<feature type="compositionally biased region" description="Low complexity" evidence="1">
    <location>
        <begin position="394"/>
        <end position="405"/>
    </location>
</feature>
<protein>
    <recommendedName>
        <fullName evidence="4">Fibronectin type III domain-containing protein</fullName>
    </recommendedName>
</protein>
<dbReference type="EMBL" id="JAATEP010000010">
    <property type="protein sequence ID" value="NJP91027.1"/>
    <property type="molecule type" value="Genomic_DNA"/>
</dbReference>
<dbReference type="Proteomes" id="UP000696294">
    <property type="component" value="Unassembled WGS sequence"/>
</dbReference>